<dbReference type="Gene3D" id="1.10.150.290">
    <property type="entry name" value="S-adenosyl-L-methionine-dependent methyltransferases"/>
    <property type="match status" value="1"/>
</dbReference>
<evidence type="ECO:0000313" key="3">
    <source>
        <dbReference type="Proteomes" id="UP000471031"/>
    </source>
</evidence>
<organism evidence="2 3">
    <name type="scientific">Heliomicrobium gestii</name>
    <name type="common">Heliobacterium gestii</name>
    <dbReference type="NCBI Taxonomy" id="2699"/>
    <lineage>
        <taxon>Bacteria</taxon>
        <taxon>Bacillati</taxon>
        <taxon>Bacillota</taxon>
        <taxon>Clostridia</taxon>
        <taxon>Eubacteriales</taxon>
        <taxon>Heliobacteriaceae</taxon>
        <taxon>Heliomicrobium</taxon>
    </lineage>
</organism>
<dbReference type="PANTHER" id="PTHR43861">
    <property type="entry name" value="TRANS-ACONITATE 2-METHYLTRANSFERASE-RELATED"/>
    <property type="match status" value="1"/>
</dbReference>
<dbReference type="InterPro" id="IPR029063">
    <property type="entry name" value="SAM-dependent_MTases_sf"/>
</dbReference>
<dbReference type="SUPFAM" id="SSF53335">
    <property type="entry name" value="S-adenosyl-L-methionine-dependent methyltransferases"/>
    <property type="match status" value="1"/>
</dbReference>
<dbReference type="EMBL" id="WXEX01000011">
    <property type="protein sequence ID" value="MZP43865.1"/>
    <property type="molecule type" value="Genomic_DNA"/>
</dbReference>
<dbReference type="Gene3D" id="3.40.50.150">
    <property type="entry name" value="Vaccinia Virus protein VP39"/>
    <property type="match status" value="1"/>
</dbReference>
<dbReference type="GO" id="GO:0030798">
    <property type="term" value="F:trans-aconitate 2-methyltransferase activity"/>
    <property type="evidence" value="ECO:0007669"/>
    <property type="project" value="InterPro"/>
</dbReference>
<keyword evidence="3" id="KW-1185">Reference proteome</keyword>
<name>A0A845LHH1_HELGE</name>
<keyword evidence="2" id="KW-0489">Methyltransferase</keyword>
<dbReference type="Proteomes" id="UP000471031">
    <property type="component" value="Unassembled WGS sequence"/>
</dbReference>
<keyword evidence="2" id="KW-0808">Transferase</keyword>
<dbReference type="Pfam" id="PF13847">
    <property type="entry name" value="Methyltransf_31"/>
    <property type="match status" value="1"/>
</dbReference>
<sequence length="308" mass="35092">MDDVADIVCYNQDKVISDFSDRRETGRAGVYVRGKGGSPFGEQEGRGKDVLSYEFDGHRYKEASRLMKEWGRRQIAELSLTGRERILDLGCGDGVLSKQLADLVPQGSVLGVDASVGMIRTAKELEAGNLTFQLLDINKMVFEEEFDLIFSNAALNWIFDHDRLLKSVYQALKPGGKARFNFAGQGNGAHYLAVITATMAEPAYRPYFENFQWPWFLPSADEYRQVVARQGFREATVWGEATDRRFIDTEELIRWLDQPALVPFIKHIPDDRKTVFRDTVVNRMIEGTRQPDGSHRDSFQRINLLARK</sequence>
<evidence type="ECO:0000313" key="2">
    <source>
        <dbReference type="EMBL" id="MZP43865.1"/>
    </source>
</evidence>
<dbReference type="CDD" id="cd02440">
    <property type="entry name" value="AdoMet_MTases"/>
    <property type="match status" value="1"/>
</dbReference>
<dbReference type="PANTHER" id="PTHR43861:SF1">
    <property type="entry name" value="TRANS-ACONITATE 2-METHYLTRANSFERASE"/>
    <property type="match status" value="1"/>
</dbReference>
<evidence type="ECO:0000259" key="1">
    <source>
        <dbReference type="Pfam" id="PF13847"/>
    </source>
</evidence>
<comment type="caution">
    <text evidence="2">The sequence shown here is derived from an EMBL/GenBank/DDBJ whole genome shotgun (WGS) entry which is preliminary data.</text>
</comment>
<protein>
    <submittedName>
        <fullName evidence="2">Methyltransferase domain-containing protein</fullName>
    </submittedName>
</protein>
<dbReference type="InterPro" id="IPR025714">
    <property type="entry name" value="Methyltranfer_dom"/>
</dbReference>
<dbReference type="InterPro" id="IPR023149">
    <property type="entry name" value="Trans_acon_MeTrfase_C"/>
</dbReference>
<feature type="domain" description="Methyltransferase" evidence="1">
    <location>
        <begin position="84"/>
        <end position="177"/>
    </location>
</feature>
<proteinExistence type="predicted"/>
<reference evidence="2 3" key="1">
    <citation type="submission" date="2020-01" db="EMBL/GenBank/DDBJ databases">
        <title>Whole genome sequence of Heliobacterium gestii DSM 11169.</title>
        <authorList>
            <person name="Kyndt J.A."/>
            <person name="Meyer T.E."/>
        </authorList>
    </citation>
    <scope>NUCLEOTIDE SEQUENCE [LARGE SCALE GENOMIC DNA]</scope>
    <source>
        <strain evidence="2 3">DSM 11169</strain>
    </source>
</reference>
<dbReference type="OrthoDB" id="9774345at2"/>
<gene>
    <name evidence="2" type="ORF">GTO89_12575</name>
</gene>
<dbReference type="AlphaFoldDB" id="A0A845LHH1"/>
<accession>A0A845LHH1</accession>
<dbReference type="GO" id="GO:0032259">
    <property type="term" value="P:methylation"/>
    <property type="evidence" value="ECO:0007669"/>
    <property type="project" value="UniProtKB-KW"/>
</dbReference>